<evidence type="ECO:0000256" key="4">
    <source>
        <dbReference type="SAM" id="MobiDB-lite"/>
    </source>
</evidence>
<dbReference type="PROSITE" id="PS50082">
    <property type="entry name" value="WD_REPEATS_2"/>
    <property type="match status" value="5"/>
</dbReference>
<evidence type="ECO:0000313" key="5">
    <source>
        <dbReference type="EMBL" id="EPS73150.1"/>
    </source>
</evidence>
<reference evidence="5 6" key="1">
    <citation type="journal article" date="2013" name="BMC Genomics">
        <title>The miniature genome of a carnivorous plant Genlisea aurea contains a low number of genes and short non-coding sequences.</title>
        <authorList>
            <person name="Leushkin E.V."/>
            <person name="Sutormin R.A."/>
            <person name="Nabieva E.R."/>
            <person name="Penin A.A."/>
            <person name="Kondrashov A.S."/>
            <person name="Logacheva M.D."/>
        </authorList>
    </citation>
    <scope>NUCLEOTIDE SEQUENCE [LARGE SCALE GENOMIC DNA]</scope>
</reference>
<keyword evidence="6" id="KW-1185">Reference proteome</keyword>
<dbReference type="InterPro" id="IPR045182">
    <property type="entry name" value="JINGUBANG-like"/>
</dbReference>
<evidence type="ECO:0000256" key="3">
    <source>
        <dbReference type="PROSITE-ProRule" id="PRU00221"/>
    </source>
</evidence>
<proteinExistence type="predicted"/>
<dbReference type="PRINTS" id="PR00320">
    <property type="entry name" value="GPROTEINBRPT"/>
</dbReference>
<dbReference type="InterPro" id="IPR036322">
    <property type="entry name" value="WD40_repeat_dom_sf"/>
</dbReference>
<dbReference type="InterPro" id="IPR001680">
    <property type="entry name" value="WD40_rpt"/>
</dbReference>
<feature type="compositionally biased region" description="Basic and acidic residues" evidence="4">
    <location>
        <begin position="323"/>
        <end position="339"/>
    </location>
</feature>
<dbReference type="PANTHER" id="PTHR22844">
    <property type="entry name" value="F-BOX AND WD40 DOMAIN PROTEIN"/>
    <property type="match status" value="1"/>
</dbReference>
<keyword evidence="1 3" id="KW-0853">WD repeat</keyword>
<feature type="repeat" description="WD" evidence="3">
    <location>
        <begin position="173"/>
        <end position="204"/>
    </location>
</feature>
<protein>
    <submittedName>
        <fullName evidence="5">Uncharacterized protein</fullName>
    </submittedName>
</protein>
<feature type="repeat" description="WD" evidence="3">
    <location>
        <begin position="267"/>
        <end position="296"/>
    </location>
</feature>
<dbReference type="AlphaFoldDB" id="S8D169"/>
<comment type="caution">
    <text evidence="5">The sequence shown here is derived from an EMBL/GenBank/DDBJ whole genome shotgun (WGS) entry which is preliminary data.</text>
</comment>
<dbReference type="Proteomes" id="UP000015453">
    <property type="component" value="Unassembled WGS sequence"/>
</dbReference>
<dbReference type="InterPro" id="IPR020472">
    <property type="entry name" value="WD40_PAC1"/>
</dbReference>
<dbReference type="SUPFAM" id="SSF50978">
    <property type="entry name" value="WD40 repeat-like"/>
    <property type="match status" value="1"/>
</dbReference>
<dbReference type="CDD" id="cd00200">
    <property type="entry name" value="WD40"/>
    <property type="match status" value="1"/>
</dbReference>
<dbReference type="OrthoDB" id="674604at2759"/>
<evidence type="ECO:0000256" key="1">
    <source>
        <dbReference type="ARBA" id="ARBA00022574"/>
    </source>
</evidence>
<dbReference type="PROSITE" id="PS50294">
    <property type="entry name" value="WD_REPEATS_REGION"/>
    <property type="match status" value="4"/>
</dbReference>
<evidence type="ECO:0000313" key="6">
    <source>
        <dbReference type="Proteomes" id="UP000015453"/>
    </source>
</evidence>
<organism evidence="5 6">
    <name type="scientific">Genlisea aurea</name>
    <dbReference type="NCBI Taxonomy" id="192259"/>
    <lineage>
        <taxon>Eukaryota</taxon>
        <taxon>Viridiplantae</taxon>
        <taxon>Streptophyta</taxon>
        <taxon>Embryophyta</taxon>
        <taxon>Tracheophyta</taxon>
        <taxon>Spermatophyta</taxon>
        <taxon>Magnoliopsida</taxon>
        <taxon>eudicotyledons</taxon>
        <taxon>Gunneridae</taxon>
        <taxon>Pentapetalae</taxon>
        <taxon>asterids</taxon>
        <taxon>lamiids</taxon>
        <taxon>Lamiales</taxon>
        <taxon>Lentibulariaceae</taxon>
        <taxon>Genlisea</taxon>
    </lineage>
</organism>
<keyword evidence="2" id="KW-0677">Repeat</keyword>
<accession>S8D169</accession>
<dbReference type="SMART" id="SM00320">
    <property type="entry name" value="WD40"/>
    <property type="match status" value="7"/>
</dbReference>
<name>S8D169_9LAMI</name>
<feature type="repeat" description="WD" evidence="3">
    <location>
        <begin position="20"/>
        <end position="59"/>
    </location>
</feature>
<sequence>MIPYLDDVAAGKDNRCAATLKGHSSYVFSLALAGDFLYSGDSQGEVRIWDRNLSSSVVVVEGCSGVKSILVFAGRIFTAHQDHKIRVWRIGKRFRRYKLVATLPTVGDRCMRVFSPENYVQIRRHVSRTWVNHVDAVSALASSRDGKFICSVSWDRTLKLWRTSDFKVLESVQNAHDDAINAVVLSENGVVFTASADKTIKIWKREKKYALMFTLKEHKSGVNALALKRDGSVLYSGSSDGTIIAWGKEIAGAGEGKKSEWRSTAVVTGHEKAVLCLAVVDELLLSGSADGTVRIWRSGNSYCCVETLQGHNRPVKSLTADFDGDRRSNENSNEDSKDHRYVVYSGGMDSDIRVWQITVSV</sequence>
<dbReference type="InterPro" id="IPR015943">
    <property type="entry name" value="WD40/YVTN_repeat-like_dom_sf"/>
</dbReference>
<evidence type="ECO:0000256" key="2">
    <source>
        <dbReference type="ARBA" id="ARBA00022737"/>
    </source>
</evidence>
<feature type="repeat" description="WD" evidence="3">
    <location>
        <begin position="215"/>
        <end position="246"/>
    </location>
</feature>
<gene>
    <name evidence="5" type="ORF">M569_01609</name>
</gene>
<feature type="repeat" description="WD" evidence="3">
    <location>
        <begin position="130"/>
        <end position="171"/>
    </location>
</feature>
<dbReference type="Gene3D" id="2.130.10.10">
    <property type="entry name" value="YVTN repeat-like/Quinoprotein amine dehydrogenase"/>
    <property type="match status" value="3"/>
</dbReference>
<dbReference type="Pfam" id="PF00400">
    <property type="entry name" value="WD40"/>
    <property type="match status" value="6"/>
</dbReference>
<feature type="region of interest" description="Disordered" evidence="4">
    <location>
        <begin position="319"/>
        <end position="339"/>
    </location>
</feature>
<dbReference type="PANTHER" id="PTHR22844:SF387">
    <property type="entry name" value="F3I6.5 PROTEIN"/>
    <property type="match status" value="1"/>
</dbReference>
<dbReference type="EMBL" id="AUSU01000545">
    <property type="protein sequence ID" value="EPS73150.1"/>
    <property type="molecule type" value="Genomic_DNA"/>
</dbReference>